<evidence type="ECO:0000256" key="1">
    <source>
        <dbReference type="ARBA" id="ARBA00004651"/>
    </source>
</evidence>
<feature type="compositionally biased region" description="Basic and acidic residues" evidence="6">
    <location>
        <begin position="233"/>
        <end position="253"/>
    </location>
</feature>
<reference evidence="10 11" key="1">
    <citation type="journal article" date="2011" name="Front. Microbiol.">
        <title>Genomic signatures of strain selection and enhancement in Bacillus atrophaeus var. globigii, a historical biowarfare simulant.</title>
        <authorList>
            <person name="Gibbons H.S."/>
            <person name="Broomall S.M."/>
            <person name="McNew L.A."/>
            <person name="Daligault H."/>
            <person name="Chapman C."/>
            <person name="Bruce D."/>
            <person name="Karavis M."/>
            <person name="Krepps M."/>
            <person name="McGregor P.A."/>
            <person name="Hong C."/>
            <person name="Park K.H."/>
            <person name="Akmal A."/>
            <person name="Feldman A."/>
            <person name="Lin J.S."/>
            <person name="Chang W.E."/>
            <person name="Higgs B.W."/>
            <person name="Demirev P."/>
            <person name="Lindquist J."/>
            <person name="Liem A."/>
            <person name="Fochler E."/>
            <person name="Read T.D."/>
            <person name="Tapia R."/>
            <person name="Johnson S."/>
            <person name="Bishop-Lilly K.A."/>
            <person name="Detter C."/>
            <person name="Han C."/>
            <person name="Sozhamannan S."/>
            <person name="Rosenzweig C.N."/>
            <person name="Skowronski E.W."/>
        </authorList>
    </citation>
    <scope>NUCLEOTIDE SEQUENCE [LARGE SCALE GENOMIC DNA]</scope>
    <source>
        <strain evidence="10 11">MLST1</strain>
    </source>
</reference>
<comment type="caution">
    <text evidence="10">The sequence shown here is derived from an EMBL/GenBank/DDBJ whole genome shotgun (WGS) entry which is preliminary data.</text>
</comment>
<dbReference type="EMBL" id="PIPL01000002">
    <property type="protein sequence ID" value="RUO24270.1"/>
    <property type="molecule type" value="Genomic_DNA"/>
</dbReference>
<dbReference type="Pfam" id="PF12704">
    <property type="entry name" value="MacB_PCD"/>
    <property type="match status" value="1"/>
</dbReference>
<dbReference type="InterPro" id="IPR025857">
    <property type="entry name" value="MacB_PCD"/>
</dbReference>
<feature type="transmembrane region" description="Helical" evidence="7">
    <location>
        <begin position="342"/>
        <end position="363"/>
    </location>
</feature>
<feature type="transmembrane region" description="Helical" evidence="7">
    <location>
        <begin position="408"/>
        <end position="427"/>
    </location>
</feature>
<evidence type="ECO:0000256" key="3">
    <source>
        <dbReference type="ARBA" id="ARBA00022692"/>
    </source>
</evidence>
<evidence type="ECO:0000256" key="7">
    <source>
        <dbReference type="SAM" id="Phobius"/>
    </source>
</evidence>
<dbReference type="InterPro" id="IPR051125">
    <property type="entry name" value="ABC-4/HrtB_transporter"/>
</dbReference>
<keyword evidence="11" id="KW-1185">Reference proteome</keyword>
<evidence type="ECO:0000256" key="5">
    <source>
        <dbReference type="ARBA" id="ARBA00023136"/>
    </source>
</evidence>
<evidence type="ECO:0000259" key="9">
    <source>
        <dbReference type="Pfam" id="PF12704"/>
    </source>
</evidence>
<sequence length="439" mass="48191">MNLIKLALSSLLSRKTNALLTLFSIAISVMLLLGVERVSDQTRSGFANTISGTDLIVGARSGQVNLLLFSVFHIGNPSANVSWQSYTHWRDHDQVAWSIPIALGDSYRGHPVIGTTNSFFEHFKYGQRQSLEIATGGTFEHYDEVVVGSQAARRHNLSIGDEIVIAHGTGSVSFHQHDDDPMRIVGIMQTTGTPADHALYIPLEGLGRLHGQHEHEDEHDDHQPDFSGATQQDDGHEHEHEQNSEHRHSHEQEAPLDSISAFFVGLHSQPRAIFMQRAINTWTQEPLTAIMPGATLQELWRTLSVFERTLAIVSGFVLLTGLMGMLATLLASLQERRREMAVLRSLGAGPGTIFGLLVSEAMLLTSAGILLGIGLLYGLLLSLMPWLQSSFGIMIELGGLSGTEWQRAGLVFVAGFIISCLPAWRAYRHSLTDGLSIKL</sequence>
<keyword evidence="4 7" id="KW-1133">Transmembrane helix</keyword>
<feature type="transmembrane region" description="Helical" evidence="7">
    <location>
        <begin position="310"/>
        <end position="330"/>
    </location>
</feature>
<protein>
    <submittedName>
        <fullName evidence="10">ABC transporter permease</fullName>
    </submittedName>
</protein>
<dbReference type="PANTHER" id="PTHR43738:SF2">
    <property type="entry name" value="ABC TRANSPORTER PERMEASE"/>
    <property type="match status" value="1"/>
</dbReference>
<dbReference type="Pfam" id="PF02687">
    <property type="entry name" value="FtsX"/>
    <property type="match status" value="1"/>
</dbReference>
<name>A0A432W487_9GAMM</name>
<proteinExistence type="predicted"/>
<feature type="domain" description="MacB-like periplasmic core" evidence="9">
    <location>
        <begin position="19"/>
        <end position="210"/>
    </location>
</feature>
<feature type="region of interest" description="Disordered" evidence="6">
    <location>
        <begin position="212"/>
        <end position="253"/>
    </location>
</feature>
<keyword evidence="5 7" id="KW-0472">Membrane</keyword>
<feature type="transmembrane region" description="Helical" evidence="7">
    <location>
        <begin position="369"/>
        <end position="387"/>
    </location>
</feature>
<feature type="domain" description="ABC3 transporter permease C-terminal" evidence="8">
    <location>
        <begin position="312"/>
        <end position="430"/>
    </location>
</feature>
<dbReference type="InterPro" id="IPR003838">
    <property type="entry name" value="ABC3_permease_C"/>
</dbReference>
<evidence type="ECO:0000313" key="10">
    <source>
        <dbReference type="EMBL" id="RUO24270.1"/>
    </source>
</evidence>
<keyword evidence="2" id="KW-1003">Cell membrane</keyword>
<gene>
    <name evidence="10" type="ORF">CWE09_10345</name>
</gene>
<accession>A0A432W487</accession>
<dbReference type="GO" id="GO:0005886">
    <property type="term" value="C:plasma membrane"/>
    <property type="evidence" value="ECO:0007669"/>
    <property type="project" value="UniProtKB-SubCell"/>
</dbReference>
<evidence type="ECO:0000259" key="8">
    <source>
        <dbReference type="Pfam" id="PF02687"/>
    </source>
</evidence>
<dbReference type="PANTHER" id="PTHR43738">
    <property type="entry name" value="ABC TRANSPORTER, MEMBRANE PROTEIN"/>
    <property type="match status" value="1"/>
</dbReference>
<keyword evidence="3 7" id="KW-0812">Transmembrane</keyword>
<comment type="subcellular location">
    <subcellularLocation>
        <location evidence="1">Cell membrane</location>
        <topology evidence="1">Multi-pass membrane protein</topology>
    </subcellularLocation>
</comment>
<evidence type="ECO:0000256" key="2">
    <source>
        <dbReference type="ARBA" id="ARBA00022475"/>
    </source>
</evidence>
<dbReference type="RefSeq" id="WP_126803971.1">
    <property type="nucleotide sequence ID" value="NZ_PIPL01000002.1"/>
</dbReference>
<organism evidence="10 11">
    <name type="scientific">Aliidiomarina minuta</name>
    <dbReference type="NCBI Taxonomy" id="880057"/>
    <lineage>
        <taxon>Bacteria</taxon>
        <taxon>Pseudomonadati</taxon>
        <taxon>Pseudomonadota</taxon>
        <taxon>Gammaproteobacteria</taxon>
        <taxon>Alteromonadales</taxon>
        <taxon>Idiomarinaceae</taxon>
        <taxon>Aliidiomarina</taxon>
    </lineage>
</organism>
<dbReference type="OrthoDB" id="9784014at2"/>
<evidence type="ECO:0000256" key="4">
    <source>
        <dbReference type="ARBA" id="ARBA00022989"/>
    </source>
</evidence>
<dbReference type="Proteomes" id="UP000288293">
    <property type="component" value="Unassembled WGS sequence"/>
</dbReference>
<feature type="compositionally biased region" description="Basic and acidic residues" evidence="6">
    <location>
        <begin position="212"/>
        <end position="224"/>
    </location>
</feature>
<dbReference type="AlphaFoldDB" id="A0A432W487"/>
<evidence type="ECO:0000313" key="11">
    <source>
        <dbReference type="Proteomes" id="UP000288293"/>
    </source>
</evidence>
<evidence type="ECO:0000256" key="6">
    <source>
        <dbReference type="SAM" id="MobiDB-lite"/>
    </source>
</evidence>